<evidence type="ECO:0000256" key="5">
    <source>
        <dbReference type="ARBA" id="ARBA00023244"/>
    </source>
</evidence>
<evidence type="ECO:0000256" key="8">
    <source>
        <dbReference type="ARBA" id="ARBA00048617"/>
    </source>
</evidence>
<comment type="similarity">
    <text evidence="2 9">Belongs to the uroporphyrinogen-III synthase family.</text>
</comment>
<dbReference type="AlphaFoldDB" id="A0AAW9RMM4"/>
<keyword evidence="5 9" id="KW-0627">Porphyrin biosynthesis</keyword>
<dbReference type="InterPro" id="IPR036108">
    <property type="entry name" value="4pyrrol_syn_uPrphyn_synt_sf"/>
</dbReference>
<evidence type="ECO:0000256" key="4">
    <source>
        <dbReference type="ARBA" id="ARBA00023239"/>
    </source>
</evidence>
<evidence type="ECO:0000313" key="12">
    <source>
        <dbReference type="Proteomes" id="UP001378188"/>
    </source>
</evidence>
<dbReference type="GO" id="GO:0006780">
    <property type="term" value="P:uroporphyrinogen III biosynthetic process"/>
    <property type="evidence" value="ECO:0007669"/>
    <property type="project" value="UniProtKB-UniRule"/>
</dbReference>
<name>A0AAW9RMM4_9HYPH</name>
<keyword evidence="4 9" id="KW-0456">Lyase</keyword>
<evidence type="ECO:0000313" key="11">
    <source>
        <dbReference type="EMBL" id="MEJ8574859.1"/>
    </source>
</evidence>
<organism evidence="11 12">
    <name type="scientific">Microbaculum marinum</name>
    <dbReference type="NCBI Taxonomy" id="1764581"/>
    <lineage>
        <taxon>Bacteria</taxon>
        <taxon>Pseudomonadati</taxon>
        <taxon>Pseudomonadota</taxon>
        <taxon>Alphaproteobacteria</taxon>
        <taxon>Hyphomicrobiales</taxon>
        <taxon>Tepidamorphaceae</taxon>
        <taxon>Microbaculum</taxon>
    </lineage>
</organism>
<sequence>MTVLVTRPAADARRTIGKLARMGIDAIAAPALDIVPVDRFEVAERPAALLLTSANAVAAIAARPDLDRLRQVPTFAVGDRTADAARQAGFRDVRSAGGDAGDLAALVRLTLEAGGREPGRGPVVYLSGRDVSADLDEDLRRAGYRCERVVVYEARPAADLPDAVKAAISQGMVSAILFHSARSALAFGAITERTGLSARLARVPAVVLSEGVRTAAASCGFMVVAVAEAPNERALLAALEGLVKARRQQ</sequence>
<dbReference type="EMBL" id="JAZHOF010000014">
    <property type="protein sequence ID" value="MEJ8574859.1"/>
    <property type="molecule type" value="Genomic_DNA"/>
</dbReference>
<comment type="catalytic activity">
    <reaction evidence="8 9">
        <text>hydroxymethylbilane = uroporphyrinogen III + H2O</text>
        <dbReference type="Rhea" id="RHEA:18965"/>
        <dbReference type="ChEBI" id="CHEBI:15377"/>
        <dbReference type="ChEBI" id="CHEBI:57308"/>
        <dbReference type="ChEBI" id="CHEBI:57845"/>
        <dbReference type="EC" id="4.2.1.75"/>
    </reaction>
</comment>
<gene>
    <name evidence="11" type="ORF">V3328_25520</name>
</gene>
<dbReference type="GO" id="GO:0006782">
    <property type="term" value="P:protoporphyrinogen IX biosynthetic process"/>
    <property type="evidence" value="ECO:0007669"/>
    <property type="project" value="UniProtKB-UniRule"/>
</dbReference>
<keyword evidence="12" id="KW-1185">Reference proteome</keyword>
<dbReference type="Pfam" id="PF02602">
    <property type="entry name" value="HEM4"/>
    <property type="match status" value="1"/>
</dbReference>
<comment type="pathway">
    <text evidence="1 9">Porphyrin-containing compound metabolism; protoporphyrin-IX biosynthesis; coproporphyrinogen-III from 5-aminolevulinate: step 3/4.</text>
</comment>
<dbReference type="EC" id="4.2.1.75" evidence="3 9"/>
<comment type="caution">
    <text evidence="11">The sequence shown here is derived from an EMBL/GenBank/DDBJ whole genome shotgun (WGS) entry which is preliminary data.</text>
</comment>
<dbReference type="GO" id="GO:0004852">
    <property type="term" value="F:uroporphyrinogen-III synthase activity"/>
    <property type="evidence" value="ECO:0007669"/>
    <property type="project" value="UniProtKB-UniRule"/>
</dbReference>
<evidence type="ECO:0000256" key="3">
    <source>
        <dbReference type="ARBA" id="ARBA00013109"/>
    </source>
</evidence>
<proteinExistence type="inferred from homology"/>
<dbReference type="Proteomes" id="UP001378188">
    <property type="component" value="Unassembled WGS sequence"/>
</dbReference>
<dbReference type="CDD" id="cd06578">
    <property type="entry name" value="HemD"/>
    <property type="match status" value="1"/>
</dbReference>
<dbReference type="Gene3D" id="3.40.50.10090">
    <property type="match status" value="2"/>
</dbReference>
<dbReference type="PANTHER" id="PTHR38042:SF1">
    <property type="entry name" value="UROPORPHYRINOGEN-III SYNTHASE, CHLOROPLASTIC"/>
    <property type="match status" value="1"/>
</dbReference>
<evidence type="ECO:0000256" key="2">
    <source>
        <dbReference type="ARBA" id="ARBA00008133"/>
    </source>
</evidence>
<dbReference type="InterPro" id="IPR039793">
    <property type="entry name" value="UROS/Hem4"/>
</dbReference>
<feature type="domain" description="Tetrapyrrole biosynthesis uroporphyrinogen III synthase" evidence="10">
    <location>
        <begin position="16"/>
        <end position="236"/>
    </location>
</feature>
<evidence type="ECO:0000259" key="10">
    <source>
        <dbReference type="Pfam" id="PF02602"/>
    </source>
</evidence>
<evidence type="ECO:0000256" key="7">
    <source>
        <dbReference type="ARBA" id="ARBA00040167"/>
    </source>
</evidence>
<protein>
    <recommendedName>
        <fullName evidence="7 9">Uroporphyrinogen-III synthase</fullName>
        <ecNumber evidence="3 9">4.2.1.75</ecNumber>
    </recommendedName>
</protein>
<evidence type="ECO:0000256" key="1">
    <source>
        <dbReference type="ARBA" id="ARBA00004772"/>
    </source>
</evidence>
<evidence type="ECO:0000256" key="6">
    <source>
        <dbReference type="ARBA" id="ARBA00037589"/>
    </source>
</evidence>
<dbReference type="InterPro" id="IPR003754">
    <property type="entry name" value="4pyrrol_synth_uPrphyn_synth"/>
</dbReference>
<comment type="function">
    <text evidence="6 9">Catalyzes cyclization of the linear tetrapyrrole, hydroxymethylbilane, to the macrocyclic uroporphyrinogen III.</text>
</comment>
<dbReference type="SUPFAM" id="SSF69618">
    <property type="entry name" value="HemD-like"/>
    <property type="match status" value="1"/>
</dbReference>
<accession>A0AAW9RMM4</accession>
<evidence type="ECO:0000256" key="9">
    <source>
        <dbReference type="RuleBase" id="RU366031"/>
    </source>
</evidence>
<dbReference type="RefSeq" id="WP_340332553.1">
    <property type="nucleotide sequence ID" value="NZ_JAZHOF010000014.1"/>
</dbReference>
<dbReference type="PANTHER" id="PTHR38042">
    <property type="entry name" value="UROPORPHYRINOGEN-III SYNTHASE, CHLOROPLASTIC"/>
    <property type="match status" value="1"/>
</dbReference>
<reference evidence="11 12" key="1">
    <citation type="submission" date="2024-02" db="EMBL/GenBank/DDBJ databases">
        <title>Genome analysis and characterization of Microbaculum marinisediminis sp. nov., isolated from marine sediment.</title>
        <authorList>
            <person name="Du Z.-J."/>
            <person name="Ye Y.-Q."/>
            <person name="Zhang Z.-R."/>
            <person name="Yuan S.-M."/>
            <person name="Zhang X.-Y."/>
        </authorList>
    </citation>
    <scope>NUCLEOTIDE SEQUENCE [LARGE SCALE GENOMIC DNA]</scope>
    <source>
        <strain evidence="11 12">SDUM1044001</strain>
    </source>
</reference>